<evidence type="ECO:0000256" key="5">
    <source>
        <dbReference type="ARBA" id="ARBA00022833"/>
    </source>
</evidence>
<evidence type="ECO:0000256" key="12">
    <source>
        <dbReference type="SAM" id="MobiDB-lite"/>
    </source>
</evidence>
<dbReference type="GO" id="GO:0003677">
    <property type="term" value="F:DNA binding"/>
    <property type="evidence" value="ECO:0007669"/>
    <property type="project" value="UniProtKB-KW"/>
</dbReference>
<keyword evidence="7" id="KW-0238">DNA-binding</keyword>
<dbReference type="FunFam" id="3.30.160.60:FF:000325">
    <property type="entry name" value="ZFP90 zinc finger protein"/>
    <property type="match status" value="1"/>
</dbReference>
<feature type="domain" description="C2H2-type" evidence="13">
    <location>
        <begin position="380"/>
        <end position="407"/>
    </location>
</feature>
<protein>
    <recommendedName>
        <fullName evidence="17">Protein krueppel</fullName>
    </recommendedName>
</protein>
<evidence type="ECO:0000259" key="13">
    <source>
        <dbReference type="PROSITE" id="PS50157"/>
    </source>
</evidence>
<evidence type="ECO:0000256" key="8">
    <source>
        <dbReference type="ARBA" id="ARBA00023163"/>
    </source>
</evidence>
<name>A0A1A9WH27_9MUSC</name>
<dbReference type="SMART" id="SM00868">
    <property type="entry name" value="zf-AD"/>
    <property type="match status" value="1"/>
</dbReference>
<sequence length="447" mass="53028">MSTMDKKCRLCLVESDNREMYDLYGDSSYDDLMRACQEEDHTKLKLYEKVEFCCGIRIQFSKNMPTKICSKCFNMTRIWFNFRQMCLSSQLYLESLQLNDNDYGVVTEDNRNTNFLQSLVEDLQTFRSEKRQEKPAEFTIEVLGQQQIANDYTFSDTDFEQIICYDGDGDDVDDVTDIDVDEIENEPKPKDYIEEHHQLSEGDNDCYEESLQNNAEQDEILIELTQDDFVETMSYLNAEDSEELESYIEYITRSDLSIKRLKRRALIQPKSKKRSPTIKPAAKPEEKPKLPKPMTFMCSICGNVYTKRPLFQYHLRMHSDLKPYQCEICHKAYRMMSELKNHMYRHTGERPFKCKYCDRKFMDRSSRHRHERLHTNSRPFECKICNKSFSYSAILKNHMKLHSGEKDFACTICNKSFTLQHQLKAHLNTATHRQKEANQEFQIIEYE</sequence>
<proteinExistence type="predicted"/>
<evidence type="ECO:0000256" key="1">
    <source>
        <dbReference type="ARBA" id="ARBA00004123"/>
    </source>
</evidence>
<reference evidence="15" key="2">
    <citation type="submission" date="2020-05" db="UniProtKB">
        <authorList>
            <consortium name="EnsemblMetazoa"/>
        </authorList>
    </citation>
    <scope>IDENTIFICATION</scope>
    <source>
        <strain evidence="15">IAEA</strain>
    </source>
</reference>
<evidence type="ECO:0008006" key="17">
    <source>
        <dbReference type="Google" id="ProtNLM"/>
    </source>
</evidence>
<dbReference type="InterPro" id="IPR013087">
    <property type="entry name" value="Znf_C2H2_type"/>
</dbReference>
<dbReference type="STRING" id="37001.A0A1A9WH27"/>
<dbReference type="Pfam" id="PF07776">
    <property type="entry name" value="zf-AD"/>
    <property type="match status" value="1"/>
</dbReference>
<evidence type="ECO:0000256" key="9">
    <source>
        <dbReference type="ARBA" id="ARBA00023242"/>
    </source>
</evidence>
<keyword evidence="3" id="KW-0677">Repeat</keyword>
<feature type="domain" description="C2H2-type" evidence="13">
    <location>
        <begin position="324"/>
        <end position="351"/>
    </location>
</feature>
<evidence type="ECO:0000256" key="4">
    <source>
        <dbReference type="ARBA" id="ARBA00022771"/>
    </source>
</evidence>
<feature type="binding site" evidence="11">
    <location>
        <position position="72"/>
    </location>
    <ligand>
        <name>Zn(2+)</name>
        <dbReference type="ChEBI" id="CHEBI:29105"/>
    </ligand>
</feature>
<evidence type="ECO:0000313" key="16">
    <source>
        <dbReference type="Proteomes" id="UP000091820"/>
    </source>
</evidence>
<dbReference type="Gene3D" id="3.30.160.60">
    <property type="entry name" value="Classic Zinc Finger"/>
    <property type="match status" value="4"/>
</dbReference>
<dbReference type="GO" id="GO:0005634">
    <property type="term" value="C:nucleus"/>
    <property type="evidence" value="ECO:0007669"/>
    <property type="project" value="UniProtKB-SubCell"/>
</dbReference>
<evidence type="ECO:0000259" key="14">
    <source>
        <dbReference type="PROSITE" id="PS51915"/>
    </source>
</evidence>
<keyword evidence="6" id="KW-0805">Transcription regulation</keyword>
<dbReference type="EnsemblMetazoa" id="GBRI019452-RA">
    <property type="protein sequence ID" value="GBRI019452-PA"/>
    <property type="gene ID" value="GBRI019452"/>
</dbReference>
<dbReference type="SMART" id="SM00355">
    <property type="entry name" value="ZnF_C2H2"/>
    <property type="match status" value="5"/>
</dbReference>
<organism evidence="15 16">
    <name type="scientific">Glossina brevipalpis</name>
    <dbReference type="NCBI Taxonomy" id="37001"/>
    <lineage>
        <taxon>Eukaryota</taxon>
        <taxon>Metazoa</taxon>
        <taxon>Ecdysozoa</taxon>
        <taxon>Arthropoda</taxon>
        <taxon>Hexapoda</taxon>
        <taxon>Insecta</taxon>
        <taxon>Pterygota</taxon>
        <taxon>Neoptera</taxon>
        <taxon>Endopterygota</taxon>
        <taxon>Diptera</taxon>
        <taxon>Brachycera</taxon>
        <taxon>Muscomorpha</taxon>
        <taxon>Hippoboscoidea</taxon>
        <taxon>Glossinidae</taxon>
        <taxon>Glossina</taxon>
    </lineage>
</organism>
<dbReference type="AlphaFoldDB" id="A0A1A9WH27"/>
<dbReference type="Gene3D" id="3.40.1800.20">
    <property type="match status" value="1"/>
</dbReference>
<dbReference type="Proteomes" id="UP000091820">
    <property type="component" value="Unassembled WGS sequence"/>
</dbReference>
<keyword evidence="5 11" id="KW-0862">Zinc</keyword>
<dbReference type="SUPFAM" id="SSF57667">
    <property type="entry name" value="beta-beta-alpha zinc fingers"/>
    <property type="match status" value="3"/>
</dbReference>
<dbReference type="PROSITE" id="PS50157">
    <property type="entry name" value="ZINC_FINGER_C2H2_2"/>
    <property type="match status" value="5"/>
</dbReference>
<evidence type="ECO:0000256" key="3">
    <source>
        <dbReference type="ARBA" id="ARBA00022737"/>
    </source>
</evidence>
<reference evidence="16" key="1">
    <citation type="submission" date="2014-03" db="EMBL/GenBank/DDBJ databases">
        <authorList>
            <person name="Aksoy S."/>
            <person name="Warren W."/>
            <person name="Wilson R.K."/>
        </authorList>
    </citation>
    <scope>NUCLEOTIDE SEQUENCE [LARGE SCALE GENOMIC DNA]</scope>
    <source>
        <strain evidence="16">IAEA</strain>
    </source>
</reference>
<feature type="binding site" evidence="11">
    <location>
        <position position="69"/>
    </location>
    <ligand>
        <name>Zn(2+)</name>
        <dbReference type="ChEBI" id="CHEBI:29105"/>
    </ligand>
</feature>
<feature type="binding site" evidence="11">
    <location>
        <position position="11"/>
    </location>
    <ligand>
        <name>Zn(2+)</name>
        <dbReference type="ChEBI" id="CHEBI:29105"/>
    </ligand>
</feature>
<dbReference type="SUPFAM" id="SSF57716">
    <property type="entry name" value="Glucocorticoid receptor-like (DNA-binding domain)"/>
    <property type="match status" value="1"/>
</dbReference>
<feature type="domain" description="ZAD" evidence="14">
    <location>
        <begin position="6"/>
        <end position="96"/>
    </location>
</feature>
<dbReference type="PROSITE" id="PS00028">
    <property type="entry name" value="ZINC_FINGER_C2H2_1"/>
    <property type="match status" value="5"/>
</dbReference>
<dbReference type="PANTHER" id="PTHR23234">
    <property type="entry name" value="ZNF44 PROTEIN"/>
    <property type="match status" value="1"/>
</dbReference>
<feature type="binding site" evidence="11">
    <location>
        <position position="8"/>
    </location>
    <ligand>
        <name>Zn(2+)</name>
        <dbReference type="ChEBI" id="CHEBI:29105"/>
    </ligand>
</feature>
<keyword evidence="2 11" id="KW-0479">Metal-binding</keyword>
<evidence type="ECO:0000313" key="15">
    <source>
        <dbReference type="EnsemblMetazoa" id="GBRI019452-PA"/>
    </source>
</evidence>
<evidence type="ECO:0000256" key="2">
    <source>
        <dbReference type="ARBA" id="ARBA00022723"/>
    </source>
</evidence>
<evidence type="ECO:0000256" key="11">
    <source>
        <dbReference type="PROSITE-ProRule" id="PRU01263"/>
    </source>
</evidence>
<keyword evidence="9" id="KW-0539">Nucleus</keyword>
<feature type="region of interest" description="Disordered" evidence="12">
    <location>
        <begin position="269"/>
        <end position="288"/>
    </location>
</feature>
<evidence type="ECO:0000256" key="6">
    <source>
        <dbReference type="ARBA" id="ARBA00023015"/>
    </source>
</evidence>
<feature type="domain" description="C2H2-type" evidence="13">
    <location>
        <begin position="408"/>
        <end position="437"/>
    </location>
</feature>
<dbReference type="FunFam" id="3.30.160.60:FF:000065">
    <property type="entry name" value="B-cell CLL/lymphoma 6, member B"/>
    <property type="match status" value="1"/>
</dbReference>
<accession>A0A1A9WH27</accession>
<keyword evidence="4 10" id="KW-0863">Zinc-finger</keyword>
<dbReference type="GO" id="GO:0008270">
    <property type="term" value="F:zinc ion binding"/>
    <property type="evidence" value="ECO:0007669"/>
    <property type="project" value="UniProtKB-UniRule"/>
</dbReference>
<dbReference type="PROSITE" id="PS51915">
    <property type="entry name" value="ZAD"/>
    <property type="match status" value="1"/>
</dbReference>
<feature type="domain" description="C2H2-type" evidence="13">
    <location>
        <begin position="352"/>
        <end position="379"/>
    </location>
</feature>
<dbReference type="InterPro" id="IPR012934">
    <property type="entry name" value="Znf_AD"/>
</dbReference>
<dbReference type="FunFam" id="3.30.160.60:FF:000624">
    <property type="entry name" value="zinc finger protein 697"/>
    <property type="match status" value="1"/>
</dbReference>
<keyword evidence="8" id="KW-0804">Transcription</keyword>
<dbReference type="InterPro" id="IPR050758">
    <property type="entry name" value="Znf_C2H2-type"/>
</dbReference>
<dbReference type="PANTHER" id="PTHR23234:SF10">
    <property type="entry name" value="RIKEN CDNA 6720489N17 GENE-RELATED"/>
    <property type="match status" value="1"/>
</dbReference>
<feature type="domain" description="C2H2-type" evidence="13">
    <location>
        <begin position="296"/>
        <end position="323"/>
    </location>
</feature>
<keyword evidence="16" id="KW-1185">Reference proteome</keyword>
<dbReference type="VEuPathDB" id="VectorBase:GBRI019452"/>
<dbReference type="InterPro" id="IPR036236">
    <property type="entry name" value="Znf_C2H2_sf"/>
</dbReference>
<dbReference type="FunFam" id="3.30.160.60:FF:000145">
    <property type="entry name" value="Zinc finger protein 574"/>
    <property type="match status" value="1"/>
</dbReference>
<comment type="subcellular location">
    <subcellularLocation>
        <location evidence="1">Nucleus</location>
    </subcellularLocation>
</comment>
<evidence type="ECO:0000256" key="7">
    <source>
        <dbReference type="ARBA" id="ARBA00023125"/>
    </source>
</evidence>
<evidence type="ECO:0000256" key="10">
    <source>
        <dbReference type="PROSITE-ProRule" id="PRU00042"/>
    </source>
</evidence>
<dbReference type="Pfam" id="PF13894">
    <property type="entry name" value="zf-C2H2_4"/>
    <property type="match status" value="1"/>
</dbReference>
<dbReference type="Pfam" id="PF00096">
    <property type="entry name" value="zf-C2H2"/>
    <property type="match status" value="3"/>
</dbReference>